<dbReference type="AlphaFoldDB" id="M6FAG9"/>
<proteinExistence type="predicted"/>
<evidence type="ECO:0000313" key="2">
    <source>
        <dbReference type="Proteomes" id="UP000011980"/>
    </source>
</evidence>
<name>M6FAG9_9LEPT</name>
<protein>
    <submittedName>
        <fullName evidence="1">Uncharacterized protein</fullName>
    </submittedName>
</protein>
<dbReference type="Proteomes" id="UP000011980">
    <property type="component" value="Unassembled WGS sequence"/>
</dbReference>
<sequence>MFLETILKATFFSIKAVSKASILFSNRFGNMPQSIFEMNSGNLEIINASSSL</sequence>
<accession>M6FAG9</accession>
<dbReference type="PATRIC" id="fig|1240687.3.peg.2440"/>
<comment type="caution">
    <text evidence="1">The sequence shown here is derived from an EMBL/GenBank/DDBJ whole genome shotgun (WGS) entry which is preliminary data.</text>
</comment>
<evidence type="ECO:0000313" key="1">
    <source>
        <dbReference type="EMBL" id="EMK24027.1"/>
    </source>
</evidence>
<gene>
    <name evidence="1" type="ORF">LEP1GSC008_1166</name>
</gene>
<dbReference type="EMBL" id="ANCE01000114">
    <property type="protein sequence ID" value="EMK24027.1"/>
    <property type="molecule type" value="Genomic_DNA"/>
</dbReference>
<reference evidence="1 2" key="1">
    <citation type="submission" date="2013-01" db="EMBL/GenBank/DDBJ databases">
        <authorList>
            <person name="Harkins D.M."/>
            <person name="Durkin A.S."/>
            <person name="Brinkac L.M."/>
            <person name="Haft D.H."/>
            <person name="Selengut J.D."/>
            <person name="Sanka R."/>
            <person name="DePew J."/>
            <person name="Purushe J."/>
            <person name="Galloway R.L."/>
            <person name="Vinetz J.M."/>
            <person name="Sutton G.G."/>
            <person name="Nierman W.C."/>
            <person name="Fouts D.E."/>
        </authorList>
    </citation>
    <scope>NUCLEOTIDE SEQUENCE [LARGE SCALE GENOMIC DNA]</scope>
    <source>
        <strain evidence="1 2">Nikolaevo</strain>
    </source>
</reference>
<organism evidence="1 2">
    <name type="scientific">Leptospira kirschneri serovar Bulgarica str. Nikolaevo</name>
    <dbReference type="NCBI Taxonomy" id="1240687"/>
    <lineage>
        <taxon>Bacteria</taxon>
        <taxon>Pseudomonadati</taxon>
        <taxon>Spirochaetota</taxon>
        <taxon>Spirochaetia</taxon>
        <taxon>Leptospirales</taxon>
        <taxon>Leptospiraceae</taxon>
        <taxon>Leptospira</taxon>
    </lineage>
</organism>